<dbReference type="RefSeq" id="WP_317701314.1">
    <property type="nucleotide sequence ID" value="NZ_CP136921.1"/>
</dbReference>
<evidence type="ECO:0000313" key="5">
    <source>
        <dbReference type="Proteomes" id="UP001303211"/>
    </source>
</evidence>
<keyword evidence="2" id="KW-0732">Signal</keyword>
<dbReference type="EMBL" id="CP136921">
    <property type="protein sequence ID" value="WOO31845.1"/>
    <property type="molecule type" value="Genomic_DNA"/>
</dbReference>
<dbReference type="InterPro" id="IPR000297">
    <property type="entry name" value="PPIase_PpiC"/>
</dbReference>
<accession>A0ABZ0J0U0</accession>
<organism evidence="4 5">
    <name type="scientific">Diaphorobacter limosus</name>
    <dbReference type="NCBI Taxonomy" id="3036128"/>
    <lineage>
        <taxon>Bacteria</taxon>
        <taxon>Pseudomonadati</taxon>
        <taxon>Pseudomonadota</taxon>
        <taxon>Betaproteobacteria</taxon>
        <taxon>Burkholderiales</taxon>
        <taxon>Comamonadaceae</taxon>
        <taxon>Diaphorobacter</taxon>
    </lineage>
</organism>
<keyword evidence="1" id="KW-0697">Rotamase</keyword>
<gene>
    <name evidence="4" type="ORF">P4826_15805</name>
</gene>
<feature type="chain" id="PRO_5047195797" evidence="2">
    <location>
        <begin position="24"/>
        <end position="293"/>
    </location>
</feature>
<protein>
    <submittedName>
        <fullName evidence="4">Peptidylprolyl isomerase</fullName>
    </submittedName>
</protein>
<feature type="signal peptide" evidence="2">
    <location>
        <begin position="1"/>
        <end position="23"/>
    </location>
</feature>
<proteinExistence type="predicted"/>
<dbReference type="PROSITE" id="PS50198">
    <property type="entry name" value="PPIC_PPIASE_2"/>
    <property type="match status" value="1"/>
</dbReference>
<keyword evidence="5" id="KW-1185">Reference proteome</keyword>
<evidence type="ECO:0000259" key="3">
    <source>
        <dbReference type="PROSITE" id="PS50198"/>
    </source>
</evidence>
<feature type="domain" description="PpiC" evidence="3">
    <location>
        <begin position="137"/>
        <end position="235"/>
    </location>
</feature>
<reference evidence="4 5" key="1">
    <citation type="submission" date="2023-03" db="EMBL/GenBank/DDBJ databases">
        <title>Diaphorobacter basophil sp. nov., isolated from a sewage-treatment plant.</title>
        <authorList>
            <person name="Yang K."/>
        </authorList>
    </citation>
    <scope>NUCLEOTIDE SEQUENCE [LARGE SCALE GENOMIC DNA]</scope>
    <source>
        <strain evidence="4 5">Y-1</strain>
    </source>
</reference>
<evidence type="ECO:0000313" key="4">
    <source>
        <dbReference type="EMBL" id="WOO31845.1"/>
    </source>
</evidence>
<evidence type="ECO:0000256" key="2">
    <source>
        <dbReference type="SAM" id="SignalP"/>
    </source>
</evidence>
<dbReference type="Pfam" id="PF13145">
    <property type="entry name" value="Rotamase_2"/>
    <property type="match status" value="1"/>
</dbReference>
<keyword evidence="1 4" id="KW-0413">Isomerase</keyword>
<name>A0ABZ0J0U0_9BURK</name>
<dbReference type="GO" id="GO:0016853">
    <property type="term" value="F:isomerase activity"/>
    <property type="evidence" value="ECO:0007669"/>
    <property type="project" value="UniProtKB-KW"/>
</dbReference>
<dbReference type="Proteomes" id="UP001303211">
    <property type="component" value="Chromosome"/>
</dbReference>
<sequence length="293" mass="32728">MKFNMKIFAAIAGSLLLLHSAMAQNAGSDLLASFSNGEKITTADFGAYVERRIDLKPTVRNFAGAKAALEEMAVTRVLTLEGGELHISRAAERKDQKFDDVYAHAVYQKLVPQCQAPKGEEERRAYYDKNPAAFTLPTSVRLSRIILPKDVKIENEAPGLWLFNKVQLLGAGKINFSDIAKEADKVYQIDPQGDLGWVALDGDNRILKALASANDGDLVGPLPEGDFVYLFQINGKRPSAVLPWEQAATFVDSRAVSYCRQQEHNKLRDRLFQKYGVKIIDENIQKMFDLRHN</sequence>
<evidence type="ECO:0000256" key="1">
    <source>
        <dbReference type="PROSITE-ProRule" id="PRU00278"/>
    </source>
</evidence>